<name>A0A918X9R8_9ACTN</name>
<dbReference type="SUPFAM" id="SSF56529">
    <property type="entry name" value="FAH"/>
    <property type="match status" value="1"/>
</dbReference>
<evidence type="ECO:0000313" key="3">
    <source>
        <dbReference type="EMBL" id="GHD20016.1"/>
    </source>
</evidence>
<proteinExistence type="predicted"/>
<evidence type="ECO:0000259" key="2">
    <source>
        <dbReference type="Pfam" id="PF01557"/>
    </source>
</evidence>
<comment type="caution">
    <text evidence="3">The sequence shown here is derived from an EMBL/GenBank/DDBJ whole genome shotgun (WGS) entry which is preliminary data.</text>
</comment>
<keyword evidence="1" id="KW-0456">Lyase</keyword>
<sequence>MTPVTRPPHHPDIPLDDRSLTDHARDARWCAAQAAFLLTAEDCGRPVEQLTARCPGTGVQDAYRVQAALIGCRTAAGARVVGYKIGVTSQAMQRQMRVYEPDYGVLLDDMVLPDGSALATSGLLNPRVEAEIAVRLGRDLHTPHISVDAARDAVAEVLLALEVIDTRYTADWQITLADSVADNASCARAVVGEPVDFTSGWDLRDEHLTVDIGGRTAAAGEGRAVLGDPLRALAWVAARHSAGGGPGLRAGSLVLTGAVHASLPLASGTTVSARVTSRTLPPVRLHAR</sequence>
<protein>
    <submittedName>
        <fullName evidence="3">Hydratase</fullName>
    </submittedName>
</protein>
<dbReference type="Pfam" id="PF01557">
    <property type="entry name" value="FAA_hydrolase"/>
    <property type="match status" value="1"/>
</dbReference>
<dbReference type="PANTHER" id="PTHR30143:SF0">
    <property type="entry name" value="2-KETO-4-PENTENOATE HYDRATASE"/>
    <property type="match status" value="1"/>
</dbReference>
<dbReference type="PANTHER" id="PTHR30143">
    <property type="entry name" value="ACID HYDRATASE"/>
    <property type="match status" value="1"/>
</dbReference>
<organism evidence="3 4">
    <name type="scientific">Streptomyces finlayi</name>
    <dbReference type="NCBI Taxonomy" id="67296"/>
    <lineage>
        <taxon>Bacteria</taxon>
        <taxon>Bacillati</taxon>
        <taxon>Actinomycetota</taxon>
        <taxon>Actinomycetes</taxon>
        <taxon>Kitasatosporales</taxon>
        <taxon>Streptomycetaceae</taxon>
        <taxon>Streptomyces</taxon>
    </lineage>
</organism>
<evidence type="ECO:0000313" key="4">
    <source>
        <dbReference type="Proteomes" id="UP000638353"/>
    </source>
</evidence>
<feature type="domain" description="Fumarylacetoacetase-like C-terminal" evidence="2">
    <location>
        <begin position="120"/>
        <end position="276"/>
    </location>
</feature>
<dbReference type="InterPro" id="IPR050772">
    <property type="entry name" value="Hydratase-Decarb/MhpD_sf"/>
</dbReference>
<dbReference type="EMBL" id="BMVC01000038">
    <property type="protein sequence ID" value="GHD20016.1"/>
    <property type="molecule type" value="Genomic_DNA"/>
</dbReference>
<dbReference type="GO" id="GO:0008684">
    <property type="term" value="F:2-oxopent-4-enoate hydratase activity"/>
    <property type="evidence" value="ECO:0007669"/>
    <property type="project" value="TreeGrafter"/>
</dbReference>
<evidence type="ECO:0000256" key="1">
    <source>
        <dbReference type="ARBA" id="ARBA00023239"/>
    </source>
</evidence>
<dbReference type="InterPro" id="IPR011234">
    <property type="entry name" value="Fumarylacetoacetase-like_C"/>
</dbReference>
<gene>
    <name evidence="3" type="ORF">GCM10010334_84140</name>
</gene>
<dbReference type="GO" id="GO:0005737">
    <property type="term" value="C:cytoplasm"/>
    <property type="evidence" value="ECO:0007669"/>
    <property type="project" value="TreeGrafter"/>
</dbReference>
<reference evidence="3" key="1">
    <citation type="journal article" date="2014" name="Int. J. Syst. Evol. Microbiol.">
        <title>Complete genome sequence of Corynebacterium casei LMG S-19264T (=DSM 44701T), isolated from a smear-ripened cheese.</title>
        <authorList>
            <consortium name="US DOE Joint Genome Institute (JGI-PGF)"/>
            <person name="Walter F."/>
            <person name="Albersmeier A."/>
            <person name="Kalinowski J."/>
            <person name="Ruckert C."/>
        </authorList>
    </citation>
    <scope>NUCLEOTIDE SEQUENCE</scope>
    <source>
        <strain evidence="3">JCM 4637</strain>
    </source>
</reference>
<accession>A0A918X9R8</accession>
<dbReference type="Proteomes" id="UP000638353">
    <property type="component" value="Unassembled WGS sequence"/>
</dbReference>
<reference evidence="3" key="2">
    <citation type="submission" date="2020-09" db="EMBL/GenBank/DDBJ databases">
        <authorList>
            <person name="Sun Q."/>
            <person name="Ohkuma M."/>
        </authorList>
    </citation>
    <scope>NUCLEOTIDE SEQUENCE</scope>
    <source>
        <strain evidence="3">JCM 4637</strain>
    </source>
</reference>
<dbReference type="Gene3D" id="3.90.850.10">
    <property type="entry name" value="Fumarylacetoacetase-like, C-terminal domain"/>
    <property type="match status" value="1"/>
</dbReference>
<dbReference type="InterPro" id="IPR036663">
    <property type="entry name" value="Fumarylacetoacetase_C_sf"/>
</dbReference>
<dbReference type="AlphaFoldDB" id="A0A918X9R8"/>